<name>A0ABZ2L5B8_9BACT</name>
<organism evidence="5 6">
    <name type="scientific">Pendulispora rubella</name>
    <dbReference type="NCBI Taxonomy" id="2741070"/>
    <lineage>
        <taxon>Bacteria</taxon>
        <taxon>Pseudomonadati</taxon>
        <taxon>Myxococcota</taxon>
        <taxon>Myxococcia</taxon>
        <taxon>Myxococcales</taxon>
        <taxon>Sorangiineae</taxon>
        <taxon>Pendulisporaceae</taxon>
        <taxon>Pendulispora</taxon>
    </lineage>
</organism>
<evidence type="ECO:0000313" key="6">
    <source>
        <dbReference type="Proteomes" id="UP001374803"/>
    </source>
</evidence>
<reference evidence="5" key="1">
    <citation type="submission" date="2021-12" db="EMBL/GenBank/DDBJ databases">
        <title>Discovery of the Pendulisporaceae a myxobacterial family with distinct sporulation behavior and unique specialized metabolism.</title>
        <authorList>
            <person name="Garcia R."/>
            <person name="Popoff A."/>
            <person name="Bader C.D."/>
            <person name="Loehr J."/>
            <person name="Walesch S."/>
            <person name="Walt C."/>
            <person name="Boldt J."/>
            <person name="Bunk B."/>
            <person name="Haeckl F.J.F.P.J."/>
            <person name="Gunesch A.P."/>
            <person name="Birkelbach J."/>
            <person name="Nuebel U."/>
            <person name="Pietschmann T."/>
            <person name="Bach T."/>
            <person name="Mueller R."/>
        </authorList>
    </citation>
    <scope>NUCLEOTIDE SEQUENCE</scope>
    <source>
        <strain evidence="5">MSr11367</strain>
    </source>
</reference>
<dbReference type="PANTHER" id="PTHR43591">
    <property type="entry name" value="METHYLTRANSFERASE"/>
    <property type="match status" value="1"/>
</dbReference>
<dbReference type="PANTHER" id="PTHR43591:SF24">
    <property type="entry name" value="2-METHOXY-6-POLYPRENYL-1,4-BENZOQUINOL METHYLASE, MITOCHONDRIAL"/>
    <property type="match status" value="1"/>
</dbReference>
<dbReference type="EMBL" id="CP089983">
    <property type="protein sequence ID" value="WXB05942.1"/>
    <property type="molecule type" value="Genomic_DNA"/>
</dbReference>
<keyword evidence="6" id="KW-1185">Reference proteome</keyword>
<dbReference type="InterPro" id="IPR029063">
    <property type="entry name" value="SAM-dependent_MTases_sf"/>
</dbReference>
<evidence type="ECO:0000256" key="4">
    <source>
        <dbReference type="ARBA" id="ARBA00022691"/>
    </source>
</evidence>
<evidence type="ECO:0000256" key="3">
    <source>
        <dbReference type="ARBA" id="ARBA00022679"/>
    </source>
</evidence>
<accession>A0ABZ2L5B8</accession>
<dbReference type="InterPro" id="IPR004033">
    <property type="entry name" value="UbiE/COQ5_MeTrFase"/>
</dbReference>
<dbReference type="EC" id="2.1.1.-" evidence="5"/>
<protein>
    <submittedName>
        <fullName evidence="5">Class I SAM-dependent methyltransferase</fullName>
        <ecNumber evidence="5">2.1.1.-</ecNumber>
    </submittedName>
</protein>
<gene>
    <name evidence="5" type="ORF">LVJ94_01515</name>
</gene>
<evidence type="ECO:0000256" key="1">
    <source>
        <dbReference type="ARBA" id="ARBA00022428"/>
    </source>
</evidence>
<dbReference type="CDD" id="cd02440">
    <property type="entry name" value="AdoMet_MTases"/>
    <property type="match status" value="1"/>
</dbReference>
<proteinExistence type="predicted"/>
<keyword evidence="4" id="KW-0949">S-adenosyl-L-methionine</keyword>
<dbReference type="GO" id="GO:0008168">
    <property type="term" value="F:methyltransferase activity"/>
    <property type="evidence" value="ECO:0007669"/>
    <property type="project" value="UniProtKB-KW"/>
</dbReference>
<dbReference type="Gene3D" id="3.40.50.150">
    <property type="entry name" value="Vaccinia Virus protein VP39"/>
    <property type="match status" value="1"/>
</dbReference>
<dbReference type="Proteomes" id="UP001374803">
    <property type="component" value="Chromosome"/>
</dbReference>
<evidence type="ECO:0000313" key="5">
    <source>
        <dbReference type="EMBL" id="WXB05942.1"/>
    </source>
</evidence>
<dbReference type="Pfam" id="PF01209">
    <property type="entry name" value="Ubie_methyltran"/>
    <property type="match status" value="1"/>
</dbReference>
<sequence length="278" mass="30058">MHIQAESEWDDPGVVAAWRRWRSRFADQTRGFTEALLQAAGVVPGMHVLDLASGAGDPALALAKAVGPRGCVTATDISDAMLAIVSDVAHQEKIDNIGCRRADAAALTFPDESFDLVTCRLGIMHVPNVTEALRESRRVLRPGARAVFLVWGGSPAEQGAFLHHRILARHVEMPVLLPNAPGPLRFAAYGSLSAALRGAGFRQVEETTHRCVLSCAGPASELWQSIREMAAPLRHLLAGVSPDVRERIHEEVETALQSYSHGERIELPATVHIATGLR</sequence>
<dbReference type="SUPFAM" id="SSF53335">
    <property type="entry name" value="S-adenosyl-L-methionine-dependent methyltransferases"/>
    <property type="match status" value="1"/>
</dbReference>
<dbReference type="PROSITE" id="PS51608">
    <property type="entry name" value="SAM_MT_UBIE"/>
    <property type="match status" value="1"/>
</dbReference>
<evidence type="ECO:0000256" key="2">
    <source>
        <dbReference type="ARBA" id="ARBA00022603"/>
    </source>
</evidence>
<keyword evidence="2 5" id="KW-0489">Methyltransferase</keyword>
<keyword evidence="3 5" id="KW-0808">Transferase</keyword>
<dbReference type="RefSeq" id="WP_394835592.1">
    <property type="nucleotide sequence ID" value="NZ_CP089929.1"/>
</dbReference>
<dbReference type="GO" id="GO:0032259">
    <property type="term" value="P:methylation"/>
    <property type="evidence" value="ECO:0007669"/>
    <property type="project" value="UniProtKB-KW"/>
</dbReference>
<keyword evidence="1" id="KW-0474">Menaquinone biosynthesis</keyword>